<dbReference type="OrthoDB" id="10258955at2759"/>
<evidence type="ECO:0000259" key="2">
    <source>
        <dbReference type="Pfam" id="PF07969"/>
    </source>
</evidence>
<dbReference type="GO" id="GO:0006145">
    <property type="term" value="P:purine nucleobase catabolic process"/>
    <property type="evidence" value="ECO:0007669"/>
    <property type="project" value="TreeGrafter"/>
</dbReference>
<dbReference type="InterPro" id="IPR013108">
    <property type="entry name" value="Amidohydro_3"/>
</dbReference>
<dbReference type="InterPro" id="IPR032466">
    <property type="entry name" value="Metal_Hydrolase"/>
</dbReference>
<keyword evidence="1" id="KW-1133">Transmembrane helix</keyword>
<accession>A0A369JZC7</accession>
<dbReference type="GO" id="GO:0005737">
    <property type="term" value="C:cytoplasm"/>
    <property type="evidence" value="ECO:0007669"/>
    <property type="project" value="TreeGrafter"/>
</dbReference>
<feature type="transmembrane region" description="Helical" evidence="1">
    <location>
        <begin position="20"/>
        <end position="39"/>
    </location>
</feature>
<name>A0A369JZC7_HYPMA</name>
<keyword evidence="1" id="KW-0472">Membrane</keyword>
<comment type="caution">
    <text evidence="3">The sequence shown here is derived from an EMBL/GenBank/DDBJ whole genome shotgun (WGS) entry which is preliminary data.</text>
</comment>
<protein>
    <submittedName>
        <fullName evidence="3">Imidazolonepropionase</fullName>
    </submittedName>
</protein>
<evidence type="ECO:0000313" key="4">
    <source>
        <dbReference type="Proteomes" id="UP000076154"/>
    </source>
</evidence>
<dbReference type="InterPro" id="IPR011059">
    <property type="entry name" value="Metal-dep_hydrolase_composite"/>
</dbReference>
<evidence type="ECO:0000256" key="1">
    <source>
        <dbReference type="SAM" id="Phobius"/>
    </source>
</evidence>
<evidence type="ECO:0000313" key="3">
    <source>
        <dbReference type="EMBL" id="RDB24983.1"/>
    </source>
</evidence>
<feature type="domain" description="Amidohydrolase 3" evidence="2">
    <location>
        <begin position="333"/>
        <end position="496"/>
    </location>
</feature>
<keyword evidence="4" id="KW-1185">Reference proteome</keyword>
<dbReference type="SUPFAM" id="SSF51556">
    <property type="entry name" value="Metallo-dependent hydrolases"/>
    <property type="match status" value="1"/>
</dbReference>
<organism evidence="3 4">
    <name type="scientific">Hypsizygus marmoreus</name>
    <name type="common">White beech mushroom</name>
    <name type="synonym">Agaricus marmoreus</name>
    <dbReference type="NCBI Taxonomy" id="39966"/>
    <lineage>
        <taxon>Eukaryota</taxon>
        <taxon>Fungi</taxon>
        <taxon>Dikarya</taxon>
        <taxon>Basidiomycota</taxon>
        <taxon>Agaricomycotina</taxon>
        <taxon>Agaricomycetes</taxon>
        <taxon>Agaricomycetidae</taxon>
        <taxon>Agaricales</taxon>
        <taxon>Tricholomatineae</taxon>
        <taxon>Lyophyllaceae</taxon>
        <taxon>Hypsizygus</taxon>
    </lineage>
</organism>
<dbReference type="SUPFAM" id="SSF51338">
    <property type="entry name" value="Composite domain of metallo-dependent hydrolases"/>
    <property type="match status" value="1"/>
</dbReference>
<dbReference type="EMBL" id="LUEZ02000041">
    <property type="protein sequence ID" value="RDB24983.1"/>
    <property type="molecule type" value="Genomic_DNA"/>
</dbReference>
<dbReference type="PANTHER" id="PTHR43668">
    <property type="entry name" value="ALLANTOINASE"/>
    <property type="match status" value="1"/>
</dbReference>
<dbReference type="GO" id="GO:0004038">
    <property type="term" value="F:allantoinase activity"/>
    <property type="evidence" value="ECO:0007669"/>
    <property type="project" value="TreeGrafter"/>
</dbReference>
<reference evidence="3" key="1">
    <citation type="submission" date="2018-04" db="EMBL/GenBank/DDBJ databases">
        <title>Whole genome sequencing of Hypsizygus marmoreus.</title>
        <authorList>
            <person name="Choi I.-G."/>
            <person name="Min B."/>
            <person name="Kim J.-G."/>
            <person name="Kim S."/>
            <person name="Oh Y.-L."/>
            <person name="Kong W.-S."/>
            <person name="Park H."/>
            <person name="Jeong J."/>
            <person name="Song E.-S."/>
        </authorList>
    </citation>
    <scope>NUCLEOTIDE SEQUENCE [LARGE SCALE GENOMIC DNA]</scope>
    <source>
        <strain evidence="3">51987-8</strain>
    </source>
</reference>
<proteinExistence type="predicted"/>
<dbReference type="Gene3D" id="3.20.20.140">
    <property type="entry name" value="Metal-dependent hydrolases"/>
    <property type="match status" value="2"/>
</dbReference>
<dbReference type="Proteomes" id="UP000076154">
    <property type="component" value="Unassembled WGS sequence"/>
</dbReference>
<dbReference type="PANTHER" id="PTHR43668:SF5">
    <property type="entry name" value="AMIDOHYDROLASE 3 DOMAIN-CONTAINING PROTEIN"/>
    <property type="match status" value="1"/>
</dbReference>
<dbReference type="AlphaFoldDB" id="A0A369JZC7"/>
<dbReference type="InterPro" id="IPR050138">
    <property type="entry name" value="DHOase/Allantoinase_Hydrolase"/>
</dbReference>
<dbReference type="InParanoid" id="A0A369JZC7"/>
<sequence>MDKLSSYRRDAPPGRGFPVAMLLGVTVLATVFSLSFVQMKLQAGDSESARLPINAAQVLQKCRLLDVQPGPTADFQFRTQSDRFSEGTPPTLLRNATIWTGHVSGHEVVKGDLLLDKGLIKAVGEIDQGALNAYSDLVEIDVAGAWVSPGIVDLHSHIGVDSSPALNGASDTNSFKGLVLPWLRSLDGLNTHDEAYRLSVSGGVTTSLVLPGSADAIGGQAFIIKLRPTEERSPSSLLLEPPFSLNSSSTVDSQLRWRQMKHACGENPSRVYSGTRMDTIWAFRQGYDTARKIKESQDEYCIKALSNQWQDLGEYPEDLQWEALVDVLRGRVKVHTHCYEATDIDGLVRLSNEFKFPIAAFHHAHETYLVPDLVKQAYGLTPAIAMFATNARYKREAYRGSEFAPRILAENGLRVVMKSDHPVLNSRYLLYEAQQAHFYGLSSNLALAAVTTTPATVMGQDHRIGFIKAGYDADVVIWDSHPLALGAAPKQVYIDGIAQIAQPFSVVKPEPFQHTPDTPNFDKEAKEALEYDGLPPLEPSRADSNVVIFTNVSSIYLRRGHTIRQVLCTTGQKKLLTVVVSHGVITCTGECSESLVTAGSRNVDLDGGSISPGLVTFGSPLGLNEIQQESSTNDGYVLDPLTAGVPSILGGDGSLIQAVDGLQFGGRDNLLAYRAGVTTGIVAPLSRGFLSGLSTAFSTRAAHKLESNAVVQKIAALHVAINPSSPSTSTQIAALRRLLLGNGEGELALRFKDVVQGKLPLVVAVQSADIMASLIRLKQEIESHPGTNIRLSFSGASEAHLLAKEIGQAGVGVIVVPSRPFPYAWESRRILSGPPLTEQNAIALLHANNVTVGIGIEEQWSARSLRFDVGWAALEANGQLSKSEALALASVNLEILLGVESGNEDLVAIKGGSLLDFTGKVVSIISPSRGVVDLL</sequence>
<dbReference type="Pfam" id="PF07969">
    <property type="entry name" value="Amidohydro_3"/>
    <property type="match status" value="1"/>
</dbReference>
<keyword evidence="1" id="KW-0812">Transmembrane</keyword>
<gene>
    <name evidence="3" type="primary">hutI_0</name>
    <name evidence="3" type="ORF">Hypma_007855</name>
</gene>